<dbReference type="Proteomes" id="UP000017048">
    <property type="component" value="Unassembled WGS sequence"/>
</dbReference>
<evidence type="ECO:0000256" key="2">
    <source>
        <dbReference type="SAM" id="Phobius"/>
    </source>
</evidence>
<evidence type="ECO:0000259" key="4">
    <source>
        <dbReference type="Pfam" id="PF15420"/>
    </source>
</evidence>
<keyword evidence="2" id="KW-1133">Transmembrane helix</keyword>
<evidence type="ECO:0000313" key="5">
    <source>
        <dbReference type="EMBL" id="GAD82833.1"/>
    </source>
</evidence>
<feature type="transmembrane region" description="Helical" evidence="2">
    <location>
        <begin position="49"/>
        <end position="68"/>
    </location>
</feature>
<feature type="transmembrane region" description="Helical" evidence="2">
    <location>
        <begin position="166"/>
        <end position="191"/>
    </location>
</feature>
<sequence length="604" mass="66188">MTTEDTSSTPTPTAQDTPDAPAASAATTAPQSPFLRGIHLVERFFHPNYTGLVVATIFFCWSLTPSLLPRDWFFQGLVSGINATIGYGIGCALAWAWRRWVVPRVTLPQRVREQWVRRPSWTVTAIKGAIVLACLLFAVLLSIQSAHWQRQITDLMDMEPVSDTGYPRTVLVGAVVVGLLIWISRGVVRLVRAIARGLNKWVSIPASVARPLGVVIVIVAAVLLFNGVLAKAFFTVANSAFSARNSHTSANAVQPTLPERSGSPESLAKWDTLGSEGRWFVSHAPTALAIGQVTGKPAREPIRVYAGLESADGFDAQTDLAVAELDRTKAWDREVLVVISTTGTGWVDSTSAESVELMYNGDTALVATQYSYLPSALSFLSDRDKSMTMGRLLFDKVYERWAALPEDTRPKLLVYGESLGSQGSEGAFSGLADIRNRTDGVLWVGPPNSNRLWAEFVRRRDPGTEEITPIFADGLSVRFAASADQLARPSDNWTDPRIVYLQHASDPVVWWSPDLLFEQPDWLREKRGPDVSPAMSWYPIVTFWQVAADLPRAQAVSNGHGHNYGNVVPDAWAAVAQPPDYTPELAARIKAFLVESAAVEHELK</sequence>
<dbReference type="InterPro" id="IPR027787">
    <property type="entry name" value="Alpha/beta-hydrolase_catalytic"/>
</dbReference>
<dbReference type="AlphaFoldDB" id="U5E8N0"/>
<dbReference type="InterPro" id="IPR027788">
    <property type="entry name" value="Alpha/beta-hydrolase_N_dom"/>
</dbReference>
<feature type="region of interest" description="Disordered" evidence="1">
    <location>
        <begin position="1"/>
        <end position="26"/>
    </location>
</feature>
<evidence type="ECO:0000313" key="6">
    <source>
        <dbReference type="Proteomes" id="UP000017048"/>
    </source>
</evidence>
<keyword evidence="6" id="KW-1185">Reference proteome</keyword>
<dbReference type="EMBL" id="BAFO02000013">
    <property type="protein sequence ID" value="GAD82833.1"/>
    <property type="molecule type" value="Genomic_DNA"/>
</dbReference>
<protein>
    <recommendedName>
        <fullName evidence="7">Transmembrane protein</fullName>
    </recommendedName>
</protein>
<feature type="transmembrane region" description="Helical" evidence="2">
    <location>
        <begin position="121"/>
        <end position="146"/>
    </location>
</feature>
<evidence type="ECO:0008006" key="7">
    <source>
        <dbReference type="Google" id="ProtNLM"/>
    </source>
</evidence>
<comment type="caution">
    <text evidence="5">The sequence shown here is derived from an EMBL/GenBank/DDBJ whole genome shotgun (WGS) entry which is preliminary data.</text>
</comment>
<dbReference type="RefSeq" id="WP_022565850.1">
    <property type="nucleotide sequence ID" value="NZ_BAFO02000013.1"/>
</dbReference>
<feature type="domain" description="Alpha/beta-hydrolase N-terminal" evidence="4">
    <location>
        <begin position="63"/>
        <end position="285"/>
    </location>
</feature>
<dbReference type="Pfam" id="PF15420">
    <property type="entry name" value="Abhydrolase_9_N"/>
    <property type="match status" value="1"/>
</dbReference>
<dbReference type="eggNOG" id="COG4425">
    <property type="taxonomic scope" value="Bacteria"/>
</dbReference>
<gene>
    <name evidence="5" type="ORF">NCAST_13_01080</name>
</gene>
<evidence type="ECO:0000259" key="3">
    <source>
        <dbReference type="Pfam" id="PF10081"/>
    </source>
</evidence>
<feature type="transmembrane region" description="Helical" evidence="2">
    <location>
        <begin position="80"/>
        <end position="100"/>
    </location>
</feature>
<dbReference type="PIRSF" id="PIRSF007542">
    <property type="entry name" value="UCP007542"/>
    <property type="match status" value="1"/>
</dbReference>
<dbReference type="ESTHER" id="nocas-u5e8n0">
    <property type="family name" value="Abhydrolase_9"/>
</dbReference>
<dbReference type="GeneID" id="91514933"/>
<name>U5E8N0_NOCAS</name>
<organism evidence="5 6">
    <name type="scientific">Nocardia asteroides NBRC 15531</name>
    <dbReference type="NCBI Taxonomy" id="1110697"/>
    <lineage>
        <taxon>Bacteria</taxon>
        <taxon>Bacillati</taxon>
        <taxon>Actinomycetota</taxon>
        <taxon>Actinomycetes</taxon>
        <taxon>Mycobacteriales</taxon>
        <taxon>Nocardiaceae</taxon>
        <taxon>Nocardia</taxon>
    </lineage>
</organism>
<dbReference type="Pfam" id="PF10081">
    <property type="entry name" value="Abhydrolase_9"/>
    <property type="match status" value="1"/>
</dbReference>
<keyword evidence="2" id="KW-0812">Transmembrane</keyword>
<evidence type="ECO:0000256" key="1">
    <source>
        <dbReference type="SAM" id="MobiDB-lite"/>
    </source>
</evidence>
<accession>U5E8N0</accession>
<reference evidence="5 6" key="1">
    <citation type="journal article" date="2014" name="BMC Genomics">
        <title>Genome based analysis of type-I polyketide synthase and nonribosomal peptide synthetase gene clusters in seven strains of five representative Nocardia species.</title>
        <authorList>
            <person name="Komaki H."/>
            <person name="Ichikawa N."/>
            <person name="Hosoyama A."/>
            <person name="Takahashi-Nakaguchi A."/>
            <person name="Matsuzawa T."/>
            <person name="Suzuki K."/>
            <person name="Fujita N."/>
            <person name="Gonoi T."/>
        </authorList>
    </citation>
    <scope>NUCLEOTIDE SEQUENCE [LARGE SCALE GENOMIC DNA]</scope>
    <source>
        <strain evidence="5 6">NBRC 15531</strain>
    </source>
</reference>
<dbReference type="InterPro" id="IPR012037">
    <property type="entry name" value="Alpha/beta-hydrolase_fam"/>
</dbReference>
<keyword evidence="2" id="KW-0472">Membrane</keyword>
<dbReference type="STRING" id="1824.SAMN05444423_103612"/>
<feature type="domain" description="Alpha/beta-hydrolase catalytic" evidence="3">
    <location>
        <begin position="302"/>
        <end position="588"/>
    </location>
</feature>
<feature type="transmembrane region" description="Helical" evidence="2">
    <location>
        <begin position="212"/>
        <end position="234"/>
    </location>
</feature>
<proteinExistence type="predicted"/>